<feature type="transmembrane region" description="Helical" evidence="1">
    <location>
        <begin position="96"/>
        <end position="114"/>
    </location>
</feature>
<keyword evidence="1" id="KW-1133">Transmembrane helix</keyword>
<protein>
    <recommendedName>
        <fullName evidence="4">Integral membrane protein</fullName>
    </recommendedName>
</protein>
<feature type="transmembrane region" description="Helical" evidence="1">
    <location>
        <begin position="405"/>
        <end position="422"/>
    </location>
</feature>
<accession>A0A3N4M259</accession>
<dbReference type="EMBL" id="ML121530">
    <property type="protein sequence ID" value="RPB28028.1"/>
    <property type="molecule type" value="Genomic_DNA"/>
</dbReference>
<keyword evidence="1" id="KW-0812">Transmembrane</keyword>
<sequence>MPQYIRPLLRAYSLGYVSFVSPRLLHILLSRANKSKSEAFIIETLRKAFELNRFPAFCGITVGGWRLLLPVTKTVVKQICSLPSYSKNFSATTHKLIANFFASFISGAVGLQLLNGGYPEAPAGRTLDLTLWTATRALDVLVGELWLRRKKRRLESGNWSRFEDGIGKLADAMAFSLTAGIVMFAWFYIPEQLPRAYNQWITGMSNLDSRLIVALRRIRGGEFIYGEDTGQADLLGPYCKMMGLLEVLGDPQRTVPIPCRLIHSGWTDNCEKHAVWRFWSSWTKAFVMYFPLNLVTRLRRPSLKSLSQALLQSARSSAFLGAFVAIFYYSVCLTRTRLGPRFFPNLSPMFWDNGLIVKMGCTLCGWSVLIESPARRAEMSAFVAPKALGVVLPRKYSRKHQWREVLAFALSFAVVMTAFHANKARVRGVTGRVLGRIVA</sequence>
<feature type="transmembrane region" description="Helical" evidence="1">
    <location>
        <begin position="317"/>
        <end position="338"/>
    </location>
</feature>
<dbReference type="PANTHER" id="PTHR12459:SF15">
    <property type="entry name" value="TRANSMEMBRANE PROTEIN 135"/>
    <property type="match status" value="1"/>
</dbReference>
<evidence type="ECO:0000313" key="2">
    <source>
        <dbReference type="EMBL" id="RPB28028.1"/>
    </source>
</evidence>
<dbReference type="PANTHER" id="PTHR12459">
    <property type="entry name" value="TRANSMEMBRANE PROTEIN 135-RELATED"/>
    <property type="match status" value="1"/>
</dbReference>
<keyword evidence="3" id="KW-1185">Reference proteome</keyword>
<keyword evidence="1" id="KW-0472">Membrane</keyword>
<evidence type="ECO:0000313" key="3">
    <source>
        <dbReference type="Proteomes" id="UP000267821"/>
    </source>
</evidence>
<name>A0A3N4M259_9PEZI</name>
<organism evidence="2 3">
    <name type="scientific">Terfezia boudieri ATCC MYA-4762</name>
    <dbReference type="NCBI Taxonomy" id="1051890"/>
    <lineage>
        <taxon>Eukaryota</taxon>
        <taxon>Fungi</taxon>
        <taxon>Dikarya</taxon>
        <taxon>Ascomycota</taxon>
        <taxon>Pezizomycotina</taxon>
        <taxon>Pezizomycetes</taxon>
        <taxon>Pezizales</taxon>
        <taxon>Pezizaceae</taxon>
        <taxon>Terfezia</taxon>
    </lineage>
</organism>
<gene>
    <name evidence="2" type="ORF">L211DRAFT_855676</name>
</gene>
<dbReference type="AlphaFoldDB" id="A0A3N4M259"/>
<dbReference type="OrthoDB" id="4021778at2759"/>
<feature type="transmembrane region" description="Helical" evidence="1">
    <location>
        <begin position="350"/>
        <end position="370"/>
    </location>
</feature>
<feature type="transmembrane region" description="Helical" evidence="1">
    <location>
        <begin position="169"/>
        <end position="189"/>
    </location>
</feature>
<evidence type="ECO:0000256" key="1">
    <source>
        <dbReference type="SAM" id="Phobius"/>
    </source>
</evidence>
<dbReference type="Proteomes" id="UP000267821">
    <property type="component" value="Unassembled WGS sequence"/>
</dbReference>
<proteinExistence type="predicted"/>
<dbReference type="InParanoid" id="A0A3N4M259"/>
<dbReference type="InterPro" id="IPR026749">
    <property type="entry name" value="Tmem135"/>
</dbReference>
<evidence type="ECO:0008006" key="4">
    <source>
        <dbReference type="Google" id="ProtNLM"/>
    </source>
</evidence>
<reference evidence="2 3" key="1">
    <citation type="journal article" date="2018" name="Nat. Ecol. Evol.">
        <title>Pezizomycetes genomes reveal the molecular basis of ectomycorrhizal truffle lifestyle.</title>
        <authorList>
            <person name="Murat C."/>
            <person name="Payen T."/>
            <person name="Noel B."/>
            <person name="Kuo A."/>
            <person name="Morin E."/>
            <person name="Chen J."/>
            <person name="Kohler A."/>
            <person name="Krizsan K."/>
            <person name="Balestrini R."/>
            <person name="Da Silva C."/>
            <person name="Montanini B."/>
            <person name="Hainaut M."/>
            <person name="Levati E."/>
            <person name="Barry K.W."/>
            <person name="Belfiori B."/>
            <person name="Cichocki N."/>
            <person name="Clum A."/>
            <person name="Dockter R.B."/>
            <person name="Fauchery L."/>
            <person name="Guy J."/>
            <person name="Iotti M."/>
            <person name="Le Tacon F."/>
            <person name="Lindquist E.A."/>
            <person name="Lipzen A."/>
            <person name="Malagnac F."/>
            <person name="Mello A."/>
            <person name="Molinier V."/>
            <person name="Miyauchi S."/>
            <person name="Poulain J."/>
            <person name="Riccioni C."/>
            <person name="Rubini A."/>
            <person name="Sitrit Y."/>
            <person name="Splivallo R."/>
            <person name="Traeger S."/>
            <person name="Wang M."/>
            <person name="Zifcakova L."/>
            <person name="Wipf D."/>
            <person name="Zambonelli A."/>
            <person name="Paolocci F."/>
            <person name="Nowrousian M."/>
            <person name="Ottonello S."/>
            <person name="Baldrian P."/>
            <person name="Spatafora J.W."/>
            <person name="Henrissat B."/>
            <person name="Nagy L.G."/>
            <person name="Aury J.M."/>
            <person name="Wincker P."/>
            <person name="Grigoriev I.V."/>
            <person name="Bonfante P."/>
            <person name="Martin F.M."/>
        </authorList>
    </citation>
    <scope>NUCLEOTIDE SEQUENCE [LARGE SCALE GENOMIC DNA]</scope>
    <source>
        <strain evidence="2 3">ATCC MYA-4762</strain>
    </source>
</reference>